<dbReference type="Proteomes" id="UP000218083">
    <property type="component" value="Unassembled WGS sequence"/>
</dbReference>
<protein>
    <submittedName>
        <fullName evidence="3">Cupin</fullName>
    </submittedName>
</protein>
<dbReference type="Pfam" id="PF07883">
    <property type="entry name" value="Cupin_2"/>
    <property type="match status" value="1"/>
</dbReference>
<dbReference type="EMBL" id="NSKC01000008">
    <property type="protein sequence ID" value="PAU82834.1"/>
    <property type="molecule type" value="Genomic_DNA"/>
</dbReference>
<keyword evidence="4" id="KW-1185">Reference proteome</keyword>
<organism evidence="3 4">
    <name type="scientific">Halorubrum salipaludis</name>
    <dbReference type="NCBI Taxonomy" id="2032630"/>
    <lineage>
        <taxon>Archaea</taxon>
        <taxon>Methanobacteriati</taxon>
        <taxon>Methanobacteriota</taxon>
        <taxon>Stenosarchaea group</taxon>
        <taxon>Halobacteria</taxon>
        <taxon>Halobacteriales</taxon>
        <taxon>Haloferacaceae</taxon>
        <taxon>Halorubrum</taxon>
    </lineage>
</organism>
<evidence type="ECO:0000259" key="2">
    <source>
        <dbReference type="Pfam" id="PF07883"/>
    </source>
</evidence>
<dbReference type="AlphaFoldDB" id="A0A2A2FDL4"/>
<proteinExistence type="predicted"/>
<feature type="domain" description="Cupin type-2" evidence="2">
    <location>
        <begin position="34"/>
        <end position="101"/>
    </location>
</feature>
<accession>A0A2A2FDL4</accession>
<evidence type="ECO:0000313" key="3">
    <source>
        <dbReference type="EMBL" id="PAU82834.1"/>
    </source>
</evidence>
<dbReference type="OrthoDB" id="114121at2157"/>
<reference evidence="3 4" key="1">
    <citation type="submission" date="2017-08" db="EMBL/GenBank/DDBJ databases">
        <title>The strain WRN001 was isolated from Binhai saline alkaline soil, Tianjin, China.</title>
        <authorList>
            <person name="Liu D."/>
            <person name="Zhang G."/>
        </authorList>
    </citation>
    <scope>NUCLEOTIDE SEQUENCE [LARGE SCALE GENOMIC DNA]</scope>
    <source>
        <strain evidence="3 4">WN019</strain>
    </source>
</reference>
<evidence type="ECO:0000313" key="4">
    <source>
        <dbReference type="Proteomes" id="UP000218083"/>
    </source>
</evidence>
<dbReference type="InterPro" id="IPR014710">
    <property type="entry name" value="RmlC-like_jellyroll"/>
</dbReference>
<dbReference type="InterPro" id="IPR052535">
    <property type="entry name" value="Bacilysin_H2HPP_isomerase"/>
</dbReference>
<dbReference type="CDD" id="cd02238">
    <property type="entry name" value="cupin_KdgF"/>
    <property type="match status" value="1"/>
</dbReference>
<sequence length="112" mass="12108">MEVLPDADVDAVEAIEGVFLTQGAAGNEASIQRFVIESGAEVPEHDHPHEQVGVITEGALTFVVDGEERVVEADDTYVIPGNEPHAARNDTDEPVVGYDIFSPPRANPDWQE</sequence>
<dbReference type="PANTHER" id="PTHR40112:SF1">
    <property type="entry name" value="H2HPP ISOMERASE"/>
    <property type="match status" value="1"/>
</dbReference>
<dbReference type="RefSeq" id="WP_095637447.1">
    <property type="nucleotide sequence ID" value="NZ_NSKC01000008.1"/>
</dbReference>
<feature type="region of interest" description="Disordered" evidence="1">
    <location>
        <begin position="81"/>
        <end position="112"/>
    </location>
</feature>
<dbReference type="Gene3D" id="2.60.120.10">
    <property type="entry name" value="Jelly Rolls"/>
    <property type="match status" value="1"/>
</dbReference>
<evidence type="ECO:0000256" key="1">
    <source>
        <dbReference type="SAM" id="MobiDB-lite"/>
    </source>
</evidence>
<dbReference type="InterPro" id="IPR013096">
    <property type="entry name" value="Cupin_2"/>
</dbReference>
<dbReference type="PANTHER" id="PTHR40112">
    <property type="entry name" value="H2HPP ISOMERASE"/>
    <property type="match status" value="1"/>
</dbReference>
<gene>
    <name evidence="3" type="ORF">CK500_11920</name>
</gene>
<comment type="caution">
    <text evidence="3">The sequence shown here is derived from an EMBL/GenBank/DDBJ whole genome shotgun (WGS) entry which is preliminary data.</text>
</comment>
<name>A0A2A2FDL4_9EURY</name>
<dbReference type="SUPFAM" id="SSF51182">
    <property type="entry name" value="RmlC-like cupins"/>
    <property type="match status" value="1"/>
</dbReference>
<dbReference type="InterPro" id="IPR011051">
    <property type="entry name" value="RmlC_Cupin_sf"/>
</dbReference>